<evidence type="ECO:0000313" key="1">
    <source>
        <dbReference type="EMBL" id="EXX75318.1"/>
    </source>
</evidence>
<protein>
    <submittedName>
        <fullName evidence="1">Uncharacterized protein</fullName>
    </submittedName>
</protein>
<keyword evidence="2" id="KW-1185">Reference proteome</keyword>
<dbReference type="HOGENOM" id="CLU_880406_0_0_1"/>
<dbReference type="OrthoDB" id="2351813at2759"/>
<dbReference type="AlphaFoldDB" id="A0A015N818"/>
<organism evidence="1 2">
    <name type="scientific">Rhizophagus irregularis (strain DAOM 197198w)</name>
    <name type="common">Glomus intraradices</name>
    <dbReference type="NCBI Taxonomy" id="1432141"/>
    <lineage>
        <taxon>Eukaryota</taxon>
        <taxon>Fungi</taxon>
        <taxon>Fungi incertae sedis</taxon>
        <taxon>Mucoromycota</taxon>
        <taxon>Glomeromycotina</taxon>
        <taxon>Glomeromycetes</taxon>
        <taxon>Glomerales</taxon>
        <taxon>Glomeraceae</taxon>
        <taxon>Rhizophagus</taxon>
    </lineage>
</organism>
<reference evidence="1 2" key="1">
    <citation type="submission" date="2014-02" db="EMBL/GenBank/DDBJ databases">
        <title>Single nucleus genome sequencing reveals high similarity among nuclei of an endomycorrhizal fungus.</title>
        <authorList>
            <person name="Lin K."/>
            <person name="Geurts R."/>
            <person name="Zhang Z."/>
            <person name="Limpens E."/>
            <person name="Saunders D.G."/>
            <person name="Mu D."/>
            <person name="Pang E."/>
            <person name="Cao H."/>
            <person name="Cha H."/>
            <person name="Lin T."/>
            <person name="Zhou Q."/>
            <person name="Shang Y."/>
            <person name="Li Y."/>
            <person name="Ivanov S."/>
            <person name="Sharma T."/>
            <person name="Velzen R.V."/>
            <person name="Ruijter N.D."/>
            <person name="Aanen D.K."/>
            <person name="Win J."/>
            <person name="Kamoun S."/>
            <person name="Bisseling T."/>
            <person name="Huang S."/>
        </authorList>
    </citation>
    <scope>NUCLEOTIDE SEQUENCE [LARGE SCALE GENOMIC DNA]</scope>
    <source>
        <strain evidence="2">DAOM197198w</strain>
    </source>
</reference>
<dbReference type="EMBL" id="JEMT01012461">
    <property type="protein sequence ID" value="EXX75318.1"/>
    <property type="molecule type" value="Genomic_DNA"/>
</dbReference>
<proteinExistence type="predicted"/>
<dbReference type="Proteomes" id="UP000022910">
    <property type="component" value="Unassembled WGS sequence"/>
</dbReference>
<comment type="caution">
    <text evidence="1">The sequence shown here is derived from an EMBL/GenBank/DDBJ whole genome shotgun (WGS) entry which is preliminary data.</text>
</comment>
<sequence>MHYNLVGVSTGYKRIQGKLTEIPAIILYVRQKGILRRECDKFLDEIREYPVDVVEAYFAIPYGYGVTSCQAYQKDVGLRSSIGITESQGTSGTLSAVVRDKKSGQMGILSCEHVCKFCESSTGIGTVIHQPSHKDLDNLIQSFVELEDKNLAFKKISEDSQFKNFDDEFGVFKVGRATGLTLGKYLLIDSAISIDLTNESIKFAKFAEEQGEQGQIPLHNSYHKEIFIGYMKSPLIQEIDKKCQKCYPTVWFDQQLVFKFNCEDFEPEDSGASVADKKGRALGILHAAWVTENFRYAIASLYFAVFETLDVVEIME</sequence>
<name>A0A015N818_RHIIW</name>
<gene>
    <name evidence="1" type="ORF">RirG_042830</name>
</gene>
<accession>A0A015N818</accession>
<evidence type="ECO:0000313" key="2">
    <source>
        <dbReference type="Proteomes" id="UP000022910"/>
    </source>
</evidence>